<accession>A0A7C8QHI7</accession>
<organism evidence="1 2">
    <name type="scientific">Orbilia oligospora</name>
    <name type="common">Nematode-trapping fungus</name>
    <name type="synonym">Arthrobotrys oligospora</name>
    <dbReference type="NCBI Taxonomy" id="2813651"/>
    <lineage>
        <taxon>Eukaryota</taxon>
        <taxon>Fungi</taxon>
        <taxon>Dikarya</taxon>
        <taxon>Ascomycota</taxon>
        <taxon>Pezizomycotina</taxon>
        <taxon>Orbiliomycetes</taxon>
        <taxon>Orbiliales</taxon>
        <taxon>Orbiliaceae</taxon>
        <taxon>Orbilia</taxon>
    </lineage>
</organism>
<dbReference type="Proteomes" id="UP000472727">
    <property type="component" value="Unassembled WGS sequence"/>
</dbReference>
<dbReference type="AlphaFoldDB" id="A0A7C8QHI7"/>
<gene>
    <name evidence="1" type="ORF">TWF106_009528</name>
</gene>
<evidence type="ECO:0000313" key="2">
    <source>
        <dbReference type="Proteomes" id="UP000472727"/>
    </source>
</evidence>
<dbReference type="EMBL" id="WIWS01000064">
    <property type="protein sequence ID" value="KAF3213401.1"/>
    <property type="molecule type" value="Genomic_DNA"/>
</dbReference>
<evidence type="ECO:0000313" key="1">
    <source>
        <dbReference type="EMBL" id="KAF3213401.1"/>
    </source>
</evidence>
<proteinExistence type="predicted"/>
<protein>
    <submittedName>
        <fullName evidence="1">Uncharacterized protein</fullName>
    </submittedName>
</protein>
<name>A0A7C8QHI7_ORBOL</name>
<sequence>MLRGWVTVPTMPRISDIRIHLMLIYSVLSVLRMHLMAAPGPGRNTLIDNKIIHNVSYVKASMTTTTRINLLAISR</sequence>
<comment type="caution">
    <text evidence="1">The sequence shown here is derived from an EMBL/GenBank/DDBJ whole genome shotgun (WGS) entry which is preliminary data.</text>
</comment>
<reference evidence="1 2" key="1">
    <citation type="submission" date="2019-06" db="EMBL/GenBank/DDBJ databases">
        <authorList>
            <person name="Palmer J.M."/>
        </authorList>
    </citation>
    <scope>NUCLEOTIDE SEQUENCE [LARGE SCALE GENOMIC DNA]</scope>
    <source>
        <strain evidence="1 2">TWF106</strain>
    </source>
</reference>